<dbReference type="RefSeq" id="WP_036819535.1">
    <property type="nucleotide sequence ID" value="NZ_AVBF01000027.1"/>
</dbReference>
<keyword evidence="1" id="KW-0472">Membrane</keyword>
<keyword evidence="3" id="KW-1185">Reference proteome</keyword>
<gene>
    <name evidence="2" type="ORF">N782_11540</name>
</gene>
<protein>
    <recommendedName>
        <fullName evidence="4">BCR, YitT family protein</fullName>
    </recommendedName>
</protein>
<accession>A0A0A2TDV0</accession>
<feature type="transmembrane region" description="Helical" evidence="1">
    <location>
        <begin position="49"/>
        <end position="66"/>
    </location>
</feature>
<organism evidence="2 3">
    <name type="scientific">Pontibacillus yanchengensis Y32</name>
    <dbReference type="NCBI Taxonomy" id="1385514"/>
    <lineage>
        <taxon>Bacteria</taxon>
        <taxon>Bacillati</taxon>
        <taxon>Bacillota</taxon>
        <taxon>Bacilli</taxon>
        <taxon>Bacillales</taxon>
        <taxon>Bacillaceae</taxon>
        <taxon>Pontibacillus</taxon>
    </lineage>
</organism>
<dbReference type="AlphaFoldDB" id="A0A0A2TDV0"/>
<feature type="transmembrane region" description="Helical" evidence="1">
    <location>
        <begin position="7"/>
        <end position="37"/>
    </location>
</feature>
<dbReference type="PANTHER" id="PTHR40078:SF1">
    <property type="entry name" value="INTEGRAL MEMBRANE PROTEIN"/>
    <property type="match status" value="1"/>
</dbReference>
<dbReference type="PANTHER" id="PTHR40078">
    <property type="entry name" value="INTEGRAL MEMBRANE PROTEIN-RELATED"/>
    <property type="match status" value="1"/>
</dbReference>
<feature type="transmembrane region" description="Helical" evidence="1">
    <location>
        <begin position="102"/>
        <end position="126"/>
    </location>
</feature>
<comment type="caution">
    <text evidence="2">The sequence shown here is derived from an EMBL/GenBank/DDBJ whole genome shotgun (WGS) entry which is preliminary data.</text>
</comment>
<evidence type="ECO:0000256" key="1">
    <source>
        <dbReference type="SAM" id="Phobius"/>
    </source>
</evidence>
<dbReference type="Proteomes" id="UP000030147">
    <property type="component" value="Unassembled WGS sequence"/>
</dbReference>
<dbReference type="OrthoDB" id="1902994at2"/>
<dbReference type="EMBL" id="AVBF01000027">
    <property type="protein sequence ID" value="KGP72603.1"/>
    <property type="molecule type" value="Genomic_DNA"/>
</dbReference>
<dbReference type="STRING" id="1385514.N782_11540"/>
<proteinExistence type="predicted"/>
<dbReference type="InterPro" id="IPR038750">
    <property type="entry name" value="YczE/YyaS-like"/>
</dbReference>
<sequence length="212" mass="23721">MLYRITVYLLGMFTNFFGVALIINATLGAGFWTSFFIGLSDKLGYTVGFWYGITQFIIIFVNGWLVKQAPEYRAIIPVLLESVILDFWLEIVFARIDLTTAPFLFQVGTLLAGVIIVGLGVAVYILPQFPRAPVDQLFLAVSHRFSLSLRMGQTLVAAIMASAAFVIGGPVGLGTLAGILFLGPAIQYWYTRAYPMYYRFHPQYQDETEIVY</sequence>
<name>A0A0A2TDV0_9BACI</name>
<reference evidence="2 3" key="1">
    <citation type="journal article" date="2015" name="Stand. Genomic Sci.">
        <title>High quality draft genome sequence of the moderately halophilic bacterium Pontibacillus yanchengensis Y32(T) and comparison among Pontibacillus genomes.</title>
        <authorList>
            <person name="Huang J."/>
            <person name="Qiao Z.X."/>
            <person name="Tang J.W."/>
            <person name="Wang G."/>
        </authorList>
    </citation>
    <scope>NUCLEOTIDE SEQUENCE [LARGE SCALE GENOMIC DNA]</scope>
    <source>
        <strain evidence="2 3">Y32</strain>
    </source>
</reference>
<dbReference type="eggNOG" id="COG2364">
    <property type="taxonomic scope" value="Bacteria"/>
</dbReference>
<evidence type="ECO:0000313" key="3">
    <source>
        <dbReference type="Proteomes" id="UP000030147"/>
    </source>
</evidence>
<keyword evidence="1" id="KW-1133">Transmembrane helix</keyword>
<evidence type="ECO:0008006" key="4">
    <source>
        <dbReference type="Google" id="ProtNLM"/>
    </source>
</evidence>
<evidence type="ECO:0000313" key="2">
    <source>
        <dbReference type="EMBL" id="KGP72603.1"/>
    </source>
</evidence>
<dbReference type="Pfam" id="PF19700">
    <property type="entry name" value="DUF6198"/>
    <property type="match status" value="1"/>
</dbReference>
<keyword evidence="1" id="KW-0812">Transmembrane</keyword>